<dbReference type="InterPro" id="IPR010982">
    <property type="entry name" value="Lambda_DNA-bd_dom_sf"/>
</dbReference>
<feature type="domain" description="HTH cro/C1-type" evidence="2">
    <location>
        <begin position="9"/>
        <end position="63"/>
    </location>
</feature>
<dbReference type="Gene3D" id="1.10.260.40">
    <property type="entry name" value="lambda repressor-like DNA-binding domains"/>
    <property type="match status" value="1"/>
</dbReference>
<keyword evidence="1 3" id="KW-0238">DNA-binding</keyword>
<accession>A0A1S1HVC1</accession>
<dbReference type="PANTHER" id="PTHR46797">
    <property type="entry name" value="HTH-TYPE TRANSCRIPTIONAL REGULATOR"/>
    <property type="match status" value="1"/>
</dbReference>
<dbReference type="Pfam" id="PF01381">
    <property type="entry name" value="HTH_3"/>
    <property type="match status" value="1"/>
</dbReference>
<dbReference type="EMBL" id="LVIE01000001">
    <property type="protein sequence ID" value="OHT25832.1"/>
    <property type="molecule type" value="Genomic_DNA"/>
</dbReference>
<evidence type="ECO:0000259" key="2">
    <source>
        <dbReference type="PROSITE" id="PS50943"/>
    </source>
</evidence>
<dbReference type="GO" id="GO:0005829">
    <property type="term" value="C:cytosol"/>
    <property type="evidence" value="ECO:0007669"/>
    <property type="project" value="TreeGrafter"/>
</dbReference>
<keyword evidence="4" id="KW-1185">Reference proteome</keyword>
<dbReference type="PANTHER" id="PTHR46797:SF1">
    <property type="entry name" value="METHYLPHOSPHONATE SYNTHASE"/>
    <property type="match status" value="1"/>
</dbReference>
<evidence type="ECO:0000313" key="4">
    <source>
        <dbReference type="Proteomes" id="UP000179588"/>
    </source>
</evidence>
<dbReference type="GO" id="GO:0003700">
    <property type="term" value="F:DNA-binding transcription factor activity"/>
    <property type="evidence" value="ECO:0007669"/>
    <property type="project" value="TreeGrafter"/>
</dbReference>
<name>A0A1S1HVC1_PROST</name>
<dbReference type="InterPro" id="IPR001387">
    <property type="entry name" value="Cro/C1-type_HTH"/>
</dbReference>
<dbReference type="SMART" id="SM00530">
    <property type="entry name" value="HTH_XRE"/>
    <property type="match status" value="1"/>
</dbReference>
<dbReference type="PROSITE" id="PS50943">
    <property type="entry name" value="HTH_CROC1"/>
    <property type="match status" value="1"/>
</dbReference>
<evidence type="ECO:0000256" key="1">
    <source>
        <dbReference type="ARBA" id="ARBA00023125"/>
    </source>
</evidence>
<dbReference type="GO" id="GO:0003677">
    <property type="term" value="F:DNA binding"/>
    <property type="evidence" value="ECO:0007669"/>
    <property type="project" value="UniProtKB-KW"/>
</dbReference>
<gene>
    <name evidence="3" type="ORF">A3Q29_00250</name>
</gene>
<dbReference type="SUPFAM" id="SSF47413">
    <property type="entry name" value="lambda repressor-like DNA-binding domains"/>
    <property type="match status" value="1"/>
</dbReference>
<dbReference type="InterPro" id="IPR050807">
    <property type="entry name" value="TransReg_Diox_bact_type"/>
</dbReference>
<reference evidence="3 4" key="1">
    <citation type="submission" date="2016-03" db="EMBL/GenBank/DDBJ databases">
        <title>Genome sequence of Providencia stuartii strain, isolated from the salivary glands of larval Lucilia sericata.</title>
        <authorList>
            <person name="Yuan Y."/>
            <person name="Zhang Y."/>
            <person name="Fu S."/>
            <person name="Crippen T.L."/>
            <person name="Visi D."/>
            <person name="Benbow M.E."/>
            <person name="Allen M."/>
            <person name="Tomberlin J.K."/>
            <person name="Sze S.-H."/>
            <person name="Tarone A.M."/>
        </authorList>
    </citation>
    <scope>NUCLEOTIDE SEQUENCE [LARGE SCALE GENOMIC DNA]</scope>
    <source>
        <strain evidence="3 4">Crippen</strain>
    </source>
</reference>
<sequence length="118" mass="12637">MSIEIGKRVLQIRQSMNLNQRDFASLLGVSTGGVSQVESGKAMPGGDFLLKIHQALGVDITWLLTGMSTNPKSVFTPSLPPDKQALVDAYDSMSSENKRAILQIGSSLSQSKSDREAG</sequence>
<dbReference type="AlphaFoldDB" id="A0A1S1HVC1"/>
<evidence type="ECO:0000313" key="3">
    <source>
        <dbReference type="EMBL" id="OHT25832.1"/>
    </source>
</evidence>
<protein>
    <submittedName>
        <fullName evidence="3">DNA-binding protein</fullName>
    </submittedName>
</protein>
<dbReference type="Proteomes" id="UP000179588">
    <property type="component" value="Unassembled WGS sequence"/>
</dbReference>
<organism evidence="3 4">
    <name type="scientific">Providencia stuartii</name>
    <dbReference type="NCBI Taxonomy" id="588"/>
    <lineage>
        <taxon>Bacteria</taxon>
        <taxon>Pseudomonadati</taxon>
        <taxon>Pseudomonadota</taxon>
        <taxon>Gammaproteobacteria</taxon>
        <taxon>Enterobacterales</taxon>
        <taxon>Morganellaceae</taxon>
        <taxon>Providencia</taxon>
    </lineage>
</organism>
<proteinExistence type="predicted"/>
<dbReference type="CDD" id="cd00093">
    <property type="entry name" value="HTH_XRE"/>
    <property type="match status" value="1"/>
</dbReference>
<comment type="caution">
    <text evidence="3">The sequence shown here is derived from an EMBL/GenBank/DDBJ whole genome shotgun (WGS) entry which is preliminary data.</text>
</comment>